<feature type="compositionally biased region" description="Gly residues" evidence="1">
    <location>
        <begin position="72"/>
        <end position="83"/>
    </location>
</feature>
<keyword evidence="3" id="KW-1185">Reference proteome</keyword>
<dbReference type="AlphaFoldDB" id="A0A6A6L640"/>
<evidence type="ECO:0000313" key="2">
    <source>
        <dbReference type="EMBL" id="KAF2295925.1"/>
    </source>
</evidence>
<feature type="compositionally biased region" description="Acidic residues" evidence="1">
    <location>
        <begin position="9"/>
        <end position="22"/>
    </location>
</feature>
<feature type="region of interest" description="Disordered" evidence="1">
    <location>
        <begin position="41"/>
        <end position="89"/>
    </location>
</feature>
<comment type="caution">
    <text evidence="2">The sequence shown here is derived from an EMBL/GenBank/DDBJ whole genome shotgun (WGS) entry which is preliminary data.</text>
</comment>
<reference evidence="2 3" key="1">
    <citation type="journal article" date="2020" name="Mol. Plant">
        <title>The Chromosome-Based Rubber Tree Genome Provides New Insights into Spurge Genome Evolution and Rubber Biosynthesis.</title>
        <authorList>
            <person name="Liu J."/>
            <person name="Shi C."/>
            <person name="Shi C.C."/>
            <person name="Li W."/>
            <person name="Zhang Q.J."/>
            <person name="Zhang Y."/>
            <person name="Li K."/>
            <person name="Lu H.F."/>
            <person name="Shi C."/>
            <person name="Zhu S.T."/>
            <person name="Xiao Z.Y."/>
            <person name="Nan H."/>
            <person name="Yue Y."/>
            <person name="Zhu X.G."/>
            <person name="Wu Y."/>
            <person name="Hong X.N."/>
            <person name="Fan G.Y."/>
            <person name="Tong Y."/>
            <person name="Zhang D."/>
            <person name="Mao C.L."/>
            <person name="Liu Y.L."/>
            <person name="Hao S.J."/>
            <person name="Liu W.Q."/>
            <person name="Lv M.Q."/>
            <person name="Zhang H.B."/>
            <person name="Liu Y."/>
            <person name="Hu-Tang G.R."/>
            <person name="Wang J.P."/>
            <person name="Wang J.H."/>
            <person name="Sun Y.H."/>
            <person name="Ni S.B."/>
            <person name="Chen W.B."/>
            <person name="Zhang X.C."/>
            <person name="Jiao Y.N."/>
            <person name="Eichler E.E."/>
            <person name="Li G.H."/>
            <person name="Liu X."/>
            <person name="Gao L.Z."/>
        </authorList>
    </citation>
    <scope>NUCLEOTIDE SEQUENCE [LARGE SCALE GENOMIC DNA]</scope>
    <source>
        <strain evidence="3">cv. GT1</strain>
        <tissue evidence="2">Leaf</tissue>
    </source>
</reference>
<accession>A0A6A6L640</accession>
<dbReference type="Proteomes" id="UP000467840">
    <property type="component" value="Chromosome 7"/>
</dbReference>
<feature type="region of interest" description="Disordered" evidence="1">
    <location>
        <begin position="1"/>
        <end position="23"/>
    </location>
</feature>
<dbReference type="EMBL" id="JAAGAX010000013">
    <property type="protein sequence ID" value="KAF2295925.1"/>
    <property type="molecule type" value="Genomic_DNA"/>
</dbReference>
<organism evidence="2 3">
    <name type="scientific">Hevea brasiliensis</name>
    <name type="common">Para rubber tree</name>
    <name type="synonym">Siphonia brasiliensis</name>
    <dbReference type="NCBI Taxonomy" id="3981"/>
    <lineage>
        <taxon>Eukaryota</taxon>
        <taxon>Viridiplantae</taxon>
        <taxon>Streptophyta</taxon>
        <taxon>Embryophyta</taxon>
        <taxon>Tracheophyta</taxon>
        <taxon>Spermatophyta</taxon>
        <taxon>Magnoliopsida</taxon>
        <taxon>eudicotyledons</taxon>
        <taxon>Gunneridae</taxon>
        <taxon>Pentapetalae</taxon>
        <taxon>rosids</taxon>
        <taxon>fabids</taxon>
        <taxon>Malpighiales</taxon>
        <taxon>Euphorbiaceae</taxon>
        <taxon>Crotonoideae</taxon>
        <taxon>Micrandreae</taxon>
        <taxon>Hevea</taxon>
    </lineage>
</organism>
<name>A0A6A6L640_HEVBR</name>
<sequence length="89" mass="9635">MNINRVVESDDDDEEEEEDIELEMVKRESLRQFDEDAFRRRAGAHYEGQQGGDGDSFVLSNSSDGNDDGDGGECGGETIGGRGATSSSQ</sequence>
<evidence type="ECO:0000313" key="3">
    <source>
        <dbReference type="Proteomes" id="UP000467840"/>
    </source>
</evidence>
<protein>
    <submittedName>
        <fullName evidence="2">Uncharacterized protein</fullName>
    </submittedName>
</protein>
<evidence type="ECO:0000256" key="1">
    <source>
        <dbReference type="SAM" id="MobiDB-lite"/>
    </source>
</evidence>
<gene>
    <name evidence="2" type="ORF">GH714_035149</name>
</gene>
<proteinExistence type="predicted"/>